<dbReference type="EMBL" id="CP071793">
    <property type="protein sequence ID" value="QTD50416.1"/>
    <property type="molecule type" value="Genomic_DNA"/>
</dbReference>
<dbReference type="Gene3D" id="3.40.50.150">
    <property type="entry name" value="Vaccinia Virus protein VP39"/>
    <property type="match status" value="1"/>
</dbReference>
<organism evidence="3 4">
    <name type="scientific">Sulfidibacter corallicola</name>
    <dbReference type="NCBI Taxonomy" id="2818388"/>
    <lineage>
        <taxon>Bacteria</taxon>
        <taxon>Pseudomonadati</taxon>
        <taxon>Acidobacteriota</taxon>
        <taxon>Holophagae</taxon>
        <taxon>Acanthopleuribacterales</taxon>
        <taxon>Acanthopleuribacteraceae</taxon>
        <taxon>Sulfidibacter</taxon>
    </lineage>
</organism>
<feature type="region of interest" description="Disordered" evidence="1">
    <location>
        <begin position="1"/>
        <end position="32"/>
    </location>
</feature>
<proteinExistence type="predicted"/>
<reference evidence="3" key="1">
    <citation type="submission" date="2021-03" db="EMBL/GenBank/DDBJ databases">
        <title>Acanthopleuribacteraceae sp. M133.</title>
        <authorList>
            <person name="Wang G."/>
        </authorList>
    </citation>
    <scope>NUCLEOTIDE SEQUENCE</scope>
    <source>
        <strain evidence="3">M133</strain>
    </source>
</reference>
<dbReference type="InterPro" id="IPR029063">
    <property type="entry name" value="SAM-dependent_MTases_sf"/>
</dbReference>
<dbReference type="SUPFAM" id="SSF53335">
    <property type="entry name" value="S-adenosyl-L-methionine-dependent methyltransferases"/>
    <property type="match status" value="1"/>
</dbReference>
<sequence>MVSSAPAPALPDGLDAPVLNPASSPSTVPDLRPPAHVRALKVVRRPHRAGAPIGPELKSGEAFGDEAKAFDEATGFHGERDDFLESLRSFYTEATRDYRAWSAGYNMHFGWYAAGMNPFRRESMLERMNGEVLARVGVTGGRVADLGCGLGATARFAARASADLRITGLTIVPWQVREAQRMTREAGLADRVRFRCTDYTASGLRDAGFDGAYALESACHASGRDKADFLAEAYRLLKPGGRLVVFDGMLKRAPRSAFLKWCLRGCHRRWALETFAVKDAFLERMAATGFEIIQVEDLSWRVAPSALHIPAVTARFLAQMAVERLRHGKRAALSKERWGNALAPTLGLILGMSRHLFGYYAVTAVKR</sequence>
<dbReference type="KEGG" id="scor:J3U87_32940"/>
<dbReference type="PANTHER" id="PTHR44742">
    <property type="match status" value="1"/>
</dbReference>
<protein>
    <submittedName>
        <fullName evidence="3">Methyltransferase domain-containing protein</fullName>
    </submittedName>
</protein>
<keyword evidence="4" id="KW-1185">Reference proteome</keyword>
<evidence type="ECO:0000259" key="2">
    <source>
        <dbReference type="Pfam" id="PF13649"/>
    </source>
</evidence>
<evidence type="ECO:0000313" key="3">
    <source>
        <dbReference type="EMBL" id="QTD50416.1"/>
    </source>
</evidence>
<dbReference type="GO" id="GO:0032259">
    <property type="term" value="P:methylation"/>
    <property type="evidence" value="ECO:0007669"/>
    <property type="project" value="UniProtKB-KW"/>
</dbReference>
<keyword evidence="3" id="KW-0489">Methyltransferase</keyword>
<dbReference type="GO" id="GO:0008168">
    <property type="term" value="F:methyltransferase activity"/>
    <property type="evidence" value="ECO:0007669"/>
    <property type="project" value="UniProtKB-KW"/>
</dbReference>
<accession>A0A8A4TKE4</accession>
<dbReference type="CDD" id="cd02440">
    <property type="entry name" value="AdoMet_MTases"/>
    <property type="match status" value="1"/>
</dbReference>
<feature type="domain" description="Methyltransferase" evidence="2">
    <location>
        <begin position="143"/>
        <end position="241"/>
    </location>
</feature>
<name>A0A8A4TKE4_SULCO</name>
<dbReference type="Pfam" id="PF13649">
    <property type="entry name" value="Methyltransf_25"/>
    <property type="match status" value="1"/>
</dbReference>
<keyword evidence="3" id="KW-0808">Transferase</keyword>
<evidence type="ECO:0000313" key="4">
    <source>
        <dbReference type="Proteomes" id="UP000663929"/>
    </source>
</evidence>
<dbReference type="InterPro" id="IPR041698">
    <property type="entry name" value="Methyltransf_25"/>
</dbReference>
<feature type="compositionally biased region" description="Low complexity" evidence="1">
    <location>
        <begin position="1"/>
        <end position="17"/>
    </location>
</feature>
<dbReference type="AlphaFoldDB" id="A0A8A4TKE4"/>
<gene>
    <name evidence="3" type="ORF">J3U87_32940</name>
</gene>
<evidence type="ECO:0000256" key="1">
    <source>
        <dbReference type="SAM" id="MobiDB-lite"/>
    </source>
</evidence>
<dbReference type="PANTHER" id="PTHR44742:SF2">
    <property type="entry name" value="24-METHYLENESTEROL C-METHYLTRANSFERASE 2"/>
    <property type="match status" value="1"/>
</dbReference>
<dbReference type="RefSeq" id="WP_237380095.1">
    <property type="nucleotide sequence ID" value="NZ_CP071793.1"/>
</dbReference>
<dbReference type="Proteomes" id="UP000663929">
    <property type="component" value="Chromosome"/>
</dbReference>